<feature type="compositionally biased region" description="Low complexity" evidence="1">
    <location>
        <begin position="11"/>
        <end position="24"/>
    </location>
</feature>
<protein>
    <submittedName>
        <fullName evidence="2">Uncharacterized protein</fullName>
    </submittedName>
</protein>
<evidence type="ECO:0000313" key="3">
    <source>
        <dbReference type="Proteomes" id="UP001148018"/>
    </source>
</evidence>
<accession>A0A9Q0IJ26</accession>
<evidence type="ECO:0000256" key="1">
    <source>
        <dbReference type="SAM" id="MobiDB-lite"/>
    </source>
</evidence>
<sequence length="77" mass="8239">MSETCKEETVATESVATATGESSSQGLPFRGRHQREAGRRLICLDMLFVLLGALPLINNREPSDNTPGHPANCITAA</sequence>
<reference evidence="2" key="1">
    <citation type="submission" date="2022-07" db="EMBL/GenBank/DDBJ databases">
        <title>Chromosome-level genome of Muraenolepis orangiensis.</title>
        <authorList>
            <person name="Kim J."/>
        </authorList>
    </citation>
    <scope>NUCLEOTIDE SEQUENCE</scope>
    <source>
        <strain evidence="2">KU_S4_2022</strain>
        <tissue evidence="2">Muscle</tissue>
    </source>
</reference>
<feature type="region of interest" description="Disordered" evidence="1">
    <location>
        <begin position="58"/>
        <end position="77"/>
    </location>
</feature>
<feature type="region of interest" description="Disordered" evidence="1">
    <location>
        <begin position="1"/>
        <end position="31"/>
    </location>
</feature>
<comment type="caution">
    <text evidence="2">The sequence shown here is derived from an EMBL/GenBank/DDBJ whole genome shotgun (WGS) entry which is preliminary data.</text>
</comment>
<dbReference type="AlphaFoldDB" id="A0A9Q0IJ26"/>
<dbReference type="EMBL" id="JANIIK010000048">
    <property type="protein sequence ID" value="KAJ3599785.1"/>
    <property type="molecule type" value="Genomic_DNA"/>
</dbReference>
<organism evidence="2 3">
    <name type="scientific">Muraenolepis orangiensis</name>
    <name type="common">Patagonian moray cod</name>
    <dbReference type="NCBI Taxonomy" id="630683"/>
    <lineage>
        <taxon>Eukaryota</taxon>
        <taxon>Metazoa</taxon>
        <taxon>Chordata</taxon>
        <taxon>Craniata</taxon>
        <taxon>Vertebrata</taxon>
        <taxon>Euteleostomi</taxon>
        <taxon>Actinopterygii</taxon>
        <taxon>Neopterygii</taxon>
        <taxon>Teleostei</taxon>
        <taxon>Neoteleostei</taxon>
        <taxon>Acanthomorphata</taxon>
        <taxon>Zeiogadaria</taxon>
        <taxon>Gadariae</taxon>
        <taxon>Gadiformes</taxon>
        <taxon>Muraenolepidoidei</taxon>
        <taxon>Muraenolepididae</taxon>
        <taxon>Muraenolepis</taxon>
    </lineage>
</organism>
<evidence type="ECO:0000313" key="2">
    <source>
        <dbReference type="EMBL" id="KAJ3599785.1"/>
    </source>
</evidence>
<keyword evidence="3" id="KW-1185">Reference proteome</keyword>
<name>A0A9Q0IJ26_9TELE</name>
<proteinExistence type="predicted"/>
<dbReference type="Proteomes" id="UP001148018">
    <property type="component" value="Unassembled WGS sequence"/>
</dbReference>
<gene>
    <name evidence="2" type="ORF">NHX12_033740</name>
</gene>